<dbReference type="AlphaFoldDB" id="A0A166NZR5"/>
<reference evidence="3 4" key="1">
    <citation type="journal article" date="2016" name="Genome Biol. Evol.">
        <title>Divergent and convergent evolution of fungal pathogenicity.</title>
        <authorList>
            <person name="Shang Y."/>
            <person name="Xiao G."/>
            <person name="Zheng P."/>
            <person name="Cen K."/>
            <person name="Zhan S."/>
            <person name="Wang C."/>
        </authorList>
    </citation>
    <scope>NUCLEOTIDE SEQUENCE [LARGE SCALE GENOMIC DNA]</scope>
    <source>
        <strain evidence="3 4">ARSEF 7405</strain>
    </source>
</reference>
<organism evidence="3 4">
    <name type="scientific">Ascosphaera apis ARSEF 7405</name>
    <dbReference type="NCBI Taxonomy" id="392613"/>
    <lineage>
        <taxon>Eukaryota</taxon>
        <taxon>Fungi</taxon>
        <taxon>Dikarya</taxon>
        <taxon>Ascomycota</taxon>
        <taxon>Pezizomycotina</taxon>
        <taxon>Eurotiomycetes</taxon>
        <taxon>Eurotiomycetidae</taxon>
        <taxon>Onygenales</taxon>
        <taxon>Ascosphaeraceae</taxon>
        <taxon>Ascosphaera</taxon>
    </lineage>
</organism>
<evidence type="ECO:0000256" key="1">
    <source>
        <dbReference type="SAM" id="Coils"/>
    </source>
</evidence>
<accession>A0A166NZR5</accession>
<sequence length="985" mass="108090">MSHAASTPTIFTTSPSSSIASTPRQNGAPTSSLTSSFLSAFSLRNTSSRSSPGTPGGTGRHTASILAERLSRRNSLWQGPSILRNRNLSPQFESLKSRPTTPVESSSSNETAEGHLIVPPQSSETPTPHRAHSVFEGLESSSHQFERPISPFARALIEEILSNQENFGAQPHTLRNAISLEAIRPDHIRATMGNQDAADTPPSGTTPLSPASPNSSRRMQKDSDCKNGMSATPRTEQYIQHLEAQVTTLTESMSSNANNNVIRKVKQLTRERSVLQEELAEWEKQFDTRVQNELANVRQREAQLAAQVRALQIDNRLKDHKITEQAREIKHARQNLRDSQSTNHELEQRIDDLTGLLAQSPVMLNSRPRPHTMHSKAPSRLSESILPSPRLPVRPTSMVNENTKENEITPVRRHSTCLQVPTPTATSPAASNDKTADNSSVDLEDSSVFDITNMSSIGQSSIISSEPSGLRDSTQFSSVSSVTSIGDMNSSPEKSSKRHSVPAPNRRKMRKFPSGAHRLKPLVLQNSSEKPGETTGRARCNSYPYPSTVHSHSTVPAYRFPPLSTDLHTITDNELYQEPESTSSPWARHGSMRSRELARARTLNALEGGTHQYQFSEHSLEDLKLGPFDENNDDEFEPSSTDCVNLGASSPSLAGHNSNRGLLAHSPPASDVGIEIDSAQADSDTTTLWQQQQQSLQSELSKFDASELDGIVVSDSSRQSGKSPAQSPKADIRSCSYRYKFRRPTVDRIMEPQMASNSTGTAFSPILYRGSPFESSSRMSISTSKRPKEASDCIPRSLSPEPTTSLTTNLVSTARQIISNTRCRFSQLHSLWLGGFSWIVLGLFLHSRDGQPINGDGSLDYAAMYEAPAAHKNQMSLIDGFRLTMTRRFRTRVVSFAAPVIERGRKSGLINTMRCWSHFLTVMLFALGFAARFGPSDLMLVEPSTPKEGRCPHCGAGPHELSQGGSGIARAPKELSRTNSFAMRA</sequence>
<evidence type="ECO:0000313" key="4">
    <source>
        <dbReference type="Proteomes" id="UP000242877"/>
    </source>
</evidence>
<comment type="caution">
    <text evidence="3">The sequence shown here is derived from an EMBL/GenBank/DDBJ whole genome shotgun (WGS) entry which is preliminary data.</text>
</comment>
<feature type="compositionally biased region" description="Polar residues" evidence="2">
    <location>
        <begin position="714"/>
        <end position="726"/>
    </location>
</feature>
<name>A0A166NZR5_9EURO</name>
<feature type="region of interest" description="Disordered" evidence="2">
    <location>
        <begin position="364"/>
        <end position="441"/>
    </location>
</feature>
<feature type="compositionally biased region" description="Polar residues" evidence="2">
    <location>
        <begin position="202"/>
        <end position="217"/>
    </location>
</feature>
<feature type="compositionally biased region" description="Polar residues" evidence="2">
    <location>
        <begin position="416"/>
        <end position="441"/>
    </location>
</feature>
<feature type="compositionally biased region" description="Low complexity" evidence="2">
    <location>
        <begin position="1"/>
        <end position="23"/>
    </location>
</feature>
<feature type="coiled-coil region" evidence="1">
    <location>
        <begin position="258"/>
        <end position="356"/>
    </location>
</feature>
<gene>
    <name evidence="3" type="ORF">AAP_02342</name>
</gene>
<feature type="region of interest" description="Disordered" evidence="2">
    <location>
        <begin position="192"/>
        <end position="232"/>
    </location>
</feature>
<feature type="region of interest" description="Disordered" evidence="2">
    <location>
        <begin position="88"/>
        <end position="132"/>
    </location>
</feature>
<dbReference type="VEuPathDB" id="FungiDB:AAP_02342"/>
<feature type="region of interest" description="Disordered" evidence="2">
    <location>
        <begin position="460"/>
        <end position="539"/>
    </location>
</feature>
<keyword evidence="1" id="KW-0175">Coiled coil</keyword>
<proteinExistence type="predicted"/>
<feature type="compositionally biased region" description="Polar residues" evidence="2">
    <location>
        <begin position="88"/>
        <end position="111"/>
    </location>
</feature>
<feature type="region of interest" description="Disordered" evidence="2">
    <location>
        <begin position="777"/>
        <end position="799"/>
    </location>
</feature>
<feature type="region of interest" description="Disordered" evidence="2">
    <location>
        <begin position="712"/>
        <end position="731"/>
    </location>
</feature>
<feature type="compositionally biased region" description="Low complexity" evidence="2">
    <location>
        <begin position="460"/>
        <end position="484"/>
    </location>
</feature>
<dbReference type="Proteomes" id="UP000242877">
    <property type="component" value="Unassembled WGS sequence"/>
</dbReference>
<protein>
    <submittedName>
        <fullName evidence="3">Uncharacterized protein</fullName>
    </submittedName>
</protein>
<feature type="compositionally biased region" description="Basic residues" evidence="2">
    <location>
        <begin position="496"/>
        <end position="511"/>
    </location>
</feature>
<evidence type="ECO:0000313" key="3">
    <source>
        <dbReference type="EMBL" id="KZZ93550.1"/>
    </source>
</evidence>
<dbReference type="EMBL" id="AZGZ01000008">
    <property type="protein sequence ID" value="KZZ93550.1"/>
    <property type="molecule type" value="Genomic_DNA"/>
</dbReference>
<keyword evidence="4" id="KW-1185">Reference proteome</keyword>
<evidence type="ECO:0000256" key="2">
    <source>
        <dbReference type="SAM" id="MobiDB-lite"/>
    </source>
</evidence>
<feature type="region of interest" description="Disordered" evidence="2">
    <location>
        <begin position="1"/>
        <end position="33"/>
    </location>
</feature>
<dbReference type="OrthoDB" id="4205672at2759"/>